<keyword evidence="3" id="KW-1185">Reference proteome</keyword>
<dbReference type="OrthoDB" id="2796951at2759"/>
<evidence type="ECO:0000256" key="1">
    <source>
        <dbReference type="SAM" id="MobiDB-lite"/>
    </source>
</evidence>
<reference evidence="2" key="1">
    <citation type="journal article" date="2018" name="Genome Biol. Evol.">
        <title>Genomics and development of Lentinus tigrinus, a white-rot wood-decaying mushroom with dimorphic fruiting bodies.</title>
        <authorList>
            <person name="Wu B."/>
            <person name="Xu Z."/>
            <person name="Knudson A."/>
            <person name="Carlson A."/>
            <person name="Chen N."/>
            <person name="Kovaka S."/>
            <person name="LaButti K."/>
            <person name="Lipzen A."/>
            <person name="Pennachio C."/>
            <person name="Riley R."/>
            <person name="Schakwitz W."/>
            <person name="Umezawa K."/>
            <person name="Ohm R.A."/>
            <person name="Grigoriev I.V."/>
            <person name="Nagy L.G."/>
            <person name="Gibbons J."/>
            <person name="Hibbett D."/>
        </authorList>
    </citation>
    <scope>NUCLEOTIDE SEQUENCE [LARGE SCALE GENOMIC DNA]</scope>
    <source>
        <strain evidence="2">ALCF2SS1-6</strain>
    </source>
</reference>
<dbReference type="AlphaFoldDB" id="A0A5C2RLF8"/>
<proteinExistence type="predicted"/>
<feature type="region of interest" description="Disordered" evidence="1">
    <location>
        <begin position="257"/>
        <end position="290"/>
    </location>
</feature>
<feature type="region of interest" description="Disordered" evidence="1">
    <location>
        <begin position="1"/>
        <end position="89"/>
    </location>
</feature>
<dbReference type="Proteomes" id="UP000313359">
    <property type="component" value="Unassembled WGS sequence"/>
</dbReference>
<protein>
    <submittedName>
        <fullName evidence="2">Uncharacterized protein</fullName>
    </submittedName>
</protein>
<organism evidence="2 3">
    <name type="scientific">Lentinus tigrinus ALCF2SS1-6</name>
    <dbReference type="NCBI Taxonomy" id="1328759"/>
    <lineage>
        <taxon>Eukaryota</taxon>
        <taxon>Fungi</taxon>
        <taxon>Dikarya</taxon>
        <taxon>Basidiomycota</taxon>
        <taxon>Agaricomycotina</taxon>
        <taxon>Agaricomycetes</taxon>
        <taxon>Polyporales</taxon>
        <taxon>Polyporaceae</taxon>
        <taxon>Lentinus</taxon>
    </lineage>
</organism>
<evidence type="ECO:0000313" key="2">
    <source>
        <dbReference type="EMBL" id="RPD52422.1"/>
    </source>
</evidence>
<sequence>MSFAFPTELQLPDEAPQPPAADKPTLRSAGKGKEVAAAQAVAIEKESAPGSSLHQTRHQEGQGKASACLGATSGTSMHQHATTSQAPTTSTAAAAVPDAGPDVVKALNEKIHQLIPPPPQALVASQSELDRARLLVETAGRAQLPAAKSLPAIVPGKRANTHQIESSVTFGSELVKPSSVSRTAMIPEMCAFIRHGGVSPPENTVLLLLLKLQSTGRSTLARSIYFSLFSLAYFRKPSTNSIPVSLRGLIAPSIQPNGAGCAQPQENRDASEPAHPAAQTSPPHRRGWTIGNEADLFKNSDLGSKNWTVEDDVPDWMEAADIRGCYGPVSVQEAAFALQQFTPREIFDLGILDSKLGKATSKHSCRETTSIDSWCGTLDYPTSRFKQRRPQGALSSSSRKGLDTSITLRRASPDPASYVPVLIIARSCSIDSDLEVDADEQALPTDEAGTPVHQPTSQSPSRAANMIALYLIDKHQQSAQHSTSWTNILSVVLVLVPYLVPSTYSTYCRIRARREGRRTREGGARDACTIGGDELGE</sequence>
<accession>A0A5C2RLF8</accession>
<dbReference type="EMBL" id="ML122363">
    <property type="protein sequence ID" value="RPD52422.1"/>
    <property type="molecule type" value="Genomic_DNA"/>
</dbReference>
<gene>
    <name evidence="2" type="ORF">L227DRAFT_568604</name>
</gene>
<dbReference type="Gene3D" id="3.20.20.80">
    <property type="entry name" value="Glycosidases"/>
    <property type="match status" value="1"/>
</dbReference>
<evidence type="ECO:0000313" key="3">
    <source>
        <dbReference type="Proteomes" id="UP000313359"/>
    </source>
</evidence>
<name>A0A5C2RLF8_9APHY</name>
<feature type="compositionally biased region" description="Low complexity" evidence="1">
    <location>
        <begin position="78"/>
        <end position="89"/>
    </location>
</feature>